<accession>A0A372LHV1</accession>
<dbReference type="Gene3D" id="3.30.700.10">
    <property type="entry name" value="Glycoprotein, Type 4 Pilin"/>
    <property type="match status" value="1"/>
</dbReference>
<comment type="caution">
    <text evidence="5">The sequence shown here is derived from an EMBL/GenBank/DDBJ whole genome shotgun (WGS) entry which is preliminary data.</text>
</comment>
<dbReference type="OrthoDB" id="2456766at2"/>
<dbReference type="GO" id="GO:0030420">
    <property type="term" value="P:establishment of competence for transformation"/>
    <property type="evidence" value="ECO:0007669"/>
    <property type="project" value="UniProtKB-KW"/>
</dbReference>
<sequence>MKQKKLMNNKGFTLIELLVSFVILSIFLGVVGSALQNSFSQNTRADNKLNSIYLAKNTLEYYKNQSFEFTQSQLDKRECQDPETGAKMGIEVVPDNIMTLPENEKEKLKNYQVCVEFTQPSNEKLIDKLIKIKIRVWTTVNGKLTKYENIEGYKRNETQ</sequence>
<dbReference type="Proteomes" id="UP000262939">
    <property type="component" value="Unassembled WGS sequence"/>
</dbReference>
<dbReference type="EMBL" id="QVTD01000003">
    <property type="protein sequence ID" value="RFU65885.1"/>
    <property type="molecule type" value="Genomic_DNA"/>
</dbReference>
<dbReference type="InterPro" id="IPR045584">
    <property type="entry name" value="Pilin-like"/>
</dbReference>
<dbReference type="InterPro" id="IPR012902">
    <property type="entry name" value="N_methyl_site"/>
</dbReference>
<proteinExistence type="predicted"/>
<dbReference type="PROSITE" id="PS00409">
    <property type="entry name" value="PROKAR_NTER_METHYL"/>
    <property type="match status" value="1"/>
</dbReference>
<name>A0A372LHV1_9BACI</name>
<keyword evidence="2" id="KW-0488">Methylation</keyword>
<evidence type="ECO:0000256" key="2">
    <source>
        <dbReference type="ARBA" id="ARBA00022481"/>
    </source>
</evidence>
<feature type="transmembrane region" description="Helical" evidence="4">
    <location>
        <begin position="12"/>
        <end position="35"/>
    </location>
</feature>
<dbReference type="AlphaFoldDB" id="A0A372LHV1"/>
<dbReference type="RefSeq" id="WP_117322055.1">
    <property type="nucleotide sequence ID" value="NZ_QVTD01000003.1"/>
</dbReference>
<evidence type="ECO:0000313" key="6">
    <source>
        <dbReference type="Proteomes" id="UP000262939"/>
    </source>
</evidence>
<keyword evidence="3" id="KW-0178">Competence</keyword>
<dbReference type="PRINTS" id="PR00813">
    <property type="entry name" value="BCTERIALGSPG"/>
</dbReference>
<comment type="subcellular location">
    <subcellularLocation>
        <location evidence="1">Cell surface</location>
    </subcellularLocation>
</comment>
<reference evidence="5 6" key="1">
    <citation type="submission" date="2018-08" db="EMBL/GenBank/DDBJ databases">
        <title>Bacillus chawlae sp. nov., Bacillus glennii sp. nov., and Bacillus saganii sp. nov. Isolated from the Vehicle Assembly Building at Kennedy Space Center where the Viking Spacecraft were Assembled.</title>
        <authorList>
            <person name="Seuylemezian A."/>
            <person name="Vaishampayan P."/>
        </authorList>
    </citation>
    <scope>NUCLEOTIDE SEQUENCE [LARGE SCALE GENOMIC DNA]</scope>
    <source>
        <strain evidence="5 6">V44-8</strain>
    </source>
</reference>
<evidence type="ECO:0000313" key="5">
    <source>
        <dbReference type="EMBL" id="RFU65885.1"/>
    </source>
</evidence>
<evidence type="ECO:0000256" key="4">
    <source>
        <dbReference type="SAM" id="Phobius"/>
    </source>
</evidence>
<dbReference type="Pfam" id="PF07963">
    <property type="entry name" value="N_methyl"/>
    <property type="match status" value="1"/>
</dbReference>
<keyword evidence="4" id="KW-1133">Transmembrane helix</keyword>
<dbReference type="GO" id="GO:0015628">
    <property type="term" value="P:protein secretion by the type II secretion system"/>
    <property type="evidence" value="ECO:0007669"/>
    <property type="project" value="InterPro"/>
</dbReference>
<dbReference type="NCBIfam" id="TIGR02532">
    <property type="entry name" value="IV_pilin_GFxxxE"/>
    <property type="match status" value="1"/>
</dbReference>
<dbReference type="InterPro" id="IPR000983">
    <property type="entry name" value="Bac_GSPG_pilin"/>
</dbReference>
<organism evidence="5 6">
    <name type="scientific">Peribacillus glennii</name>
    <dbReference type="NCBI Taxonomy" id="2303991"/>
    <lineage>
        <taxon>Bacteria</taxon>
        <taxon>Bacillati</taxon>
        <taxon>Bacillota</taxon>
        <taxon>Bacilli</taxon>
        <taxon>Bacillales</taxon>
        <taxon>Bacillaceae</taxon>
        <taxon>Peribacillus</taxon>
    </lineage>
</organism>
<dbReference type="GO" id="GO:0009986">
    <property type="term" value="C:cell surface"/>
    <property type="evidence" value="ECO:0007669"/>
    <property type="project" value="UniProtKB-SubCell"/>
</dbReference>
<keyword evidence="6" id="KW-1185">Reference proteome</keyword>
<keyword evidence="4" id="KW-0812">Transmembrane</keyword>
<dbReference type="GO" id="GO:0015627">
    <property type="term" value="C:type II protein secretion system complex"/>
    <property type="evidence" value="ECO:0007669"/>
    <property type="project" value="InterPro"/>
</dbReference>
<gene>
    <name evidence="5" type="ORF">D0466_08470</name>
</gene>
<evidence type="ECO:0000256" key="1">
    <source>
        <dbReference type="ARBA" id="ARBA00004241"/>
    </source>
</evidence>
<protein>
    <submittedName>
        <fullName evidence="5">Type II secretion system protein</fullName>
    </submittedName>
</protein>
<evidence type="ECO:0000256" key="3">
    <source>
        <dbReference type="ARBA" id="ARBA00023287"/>
    </source>
</evidence>
<dbReference type="SUPFAM" id="SSF54523">
    <property type="entry name" value="Pili subunits"/>
    <property type="match status" value="1"/>
</dbReference>
<keyword evidence="4" id="KW-0472">Membrane</keyword>